<proteinExistence type="predicted"/>
<evidence type="ECO:0000313" key="1">
    <source>
        <dbReference type="EMBL" id="GHO90754.1"/>
    </source>
</evidence>
<dbReference type="AlphaFoldDB" id="A0A8J3IGF1"/>
<accession>A0A8J3IGF1</accession>
<protein>
    <submittedName>
        <fullName evidence="1">Uncharacterized protein</fullName>
    </submittedName>
</protein>
<comment type="caution">
    <text evidence="1">The sequence shown here is derived from an EMBL/GenBank/DDBJ whole genome shotgun (WGS) entry which is preliminary data.</text>
</comment>
<name>A0A8J3IGF1_9CHLR</name>
<evidence type="ECO:0000313" key="2">
    <source>
        <dbReference type="Proteomes" id="UP000597444"/>
    </source>
</evidence>
<dbReference type="EMBL" id="BNJK01000001">
    <property type="protein sequence ID" value="GHO90754.1"/>
    <property type="molecule type" value="Genomic_DNA"/>
</dbReference>
<gene>
    <name evidence="1" type="ORF">KSF_008020</name>
</gene>
<reference evidence="1" key="1">
    <citation type="submission" date="2020-10" db="EMBL/GenBank/DDBJ databases">
        <title>Taxonomic study of unclassified bacteria belonging to the class Ktedonobacteria.</title>
        <authorList>
            <person name="Yabe S."/>
            <person name="Wang C.M."/>
            <person name="Zheng Y."/>
            <person name="Sakai Y."/>
            <person name="Cavaletti L."/>
            <person name="Monciardini P."/>
            <person name="Donadio S."/>
        </authorList>
    </citation>
    <scope>NUCLEOTIDE SEQUENCE</scope>
    <source>
        <strain evidence="1">ID150040</strain>
    </source>
</reference>
<dbReference type="Proteomes" id="UP000597444">
    <property type="component" value="Unassembled WGS sequence"/>
</dbReference>
<keyword evidence="2" id="KW-1185">Reference proteome</keyword>
<sequence>MGLGFLFGIAFIMETTLGIGLKFFPPTMQHGTDDPKFFADLLLCGITLHALKHSFQFKLGSICLSWLVHLVKYLSIAVFIISDTQHIIEYLKLDHHSNNSEWEEKESLLWDETLIPDPNNIYDLMRLGQDEEALQACEGILQHYPDNEYACCGGERVDRRHKTLVLLGESKPFHD</sequence>
<organism evidence="1 2">
    <name type="scientific">Reticulibacter mediterranei</name>
    <dbReference type="NCBI Taxonomy" id="2778369"/>
    <lineage>
        <taxon>Bacteria</taxon>
        <taxon>Bacillati</taxon>
        <taxon>Chloroflexota</taxon>
        <taxon>Ktedonobacteria</taxon>
        <taxon>Ktedonobacterales</taxon>
        <taxon>Reticulibacteraceae</taxon>
        <taxon>Reticulibacter</taxon>
    </lineage>
</organism>